<dbReference type="Proteomes" id="UP000000214">
    <property type="component" value="Chromosome"/>
</dbReference>
<dbReference type="SUPFAM" id="SSF52096">
    <property type="entry name" value="ClpP/crotonase"/>
    <property type="match status" value="1"/>
</dbReference>
<feature type="domain" description="Enoyl-CoA hydratase/isomerase" evidence="4">
    <location>
        <begin position="22"/>
        <end position="186"/>
    </location>
</feature>
<dbReference type="KEGG" id="pbo:PACID_26100"/>
<dbReference type="STRING" id="1171373.PACID_26100"/>
<name>K7S730_ACIA4</name>
<dbReference type="GO" id="GO:0003860">
    <property type="term" value="F:3-hydroxyisobutyryl-CoA hydrolase activity"/>
    <property type="evidence" value="ECO:0007669"/>
    <property type="project" value="UniProtKB-EC"/>
</dbReference>
<dbReference type="PATRIC" id="fig|1171373.8.peg.2567"/>
<keyword evidence="5" id="KW-0413">Isomerase</keyword>
<dbReference type="InterPro" id="IPR045004">
    <property type="entry name" value="ECH_dom"/>
</dbReference>
<organism evidence="5 6">
    <name type="scientific">Acidipropionibacterium acidipropionici (strain ATCC 4875 / DSM 20272 / JCM 6432 / NBRC 12425 / NCIMB 8070 / 4)</name>
    <name type="common">Propionibacterium acidipropionici</name>
    <dbReference type="NCBI Taxonomy" id="1171373"/>
    <lineage>
        <taxon>Bacteria</taxon>
        <taxon>Bacillati</taxon>
        <taxon>Actinomycetota</taxon>
        <taxon>Actinomycetes</taxon>
        <taxon>Propionibacteriales</taxon>
        <taxon>Propionibacteriaceae</taxon>
        <taxon>Acidipropionibacterium</taxon>
    </lineage>
</organism>
<evidence type="ECO:0000256" key="3">
    <source>
        <dbReference type="ARBA" id="ARBA00022801"/>
    </source>
</evidence>
<dbReference type="EMBL" id="CP003493">
    <property type="protein sequence ID" value="AFV90382.1"/>
    <property type="molecule type" value="Genomic_DNA"/>
</dbReference>
<feature type="domain" description="Enoyl-CoA hydratase/isomerase" evidence="4">
    <location>
        <begin position="196"/>
        <end position="315"/>
    </location>
</feature>
<dbReference type="CDD" id="cd06558">
    <property type="entry name" value="crotonase-like"/>
    <property type="match status" value="1"/>
</dbReference>
<reference evidence="5 6" key="1">
    <citation type="journal article" date="2012" name="BMC Genomics">
        <title>The genome sequence of Propionibacterium acidipropionici provides insights into its biotechnological and industrial potential.</title>
        <authorList>
            <person name="Parizzi L.P."/>
            <person name="Grassi M.C."/>
            <person name="Llerena L.A."/>
            <person name="Carazzolle M.F."/>
            <person name="Queiroz V.L."/>
            <person name="Lunardi I."/>
            <person name="Zeidler A.F."/>
            <person name="Teixeira P.J."/>
            <person name="Mieczkowski P."/>
            <person name="Rincones J."/>
            <person name="Pereira G.A."/>
        </authorList>
    </citation>
    <scope>NUCLEOTIDE SEQUENCE [LARGE SCALE GENOMIC DNA]</scope>
    <source>
        <strain evidence="6">ATCC 4875 / DSM 20272 / JCM 6432 / NBRC 12425 / NCIMB 8070</strain>
    </source>
</reference>
<proteinExistence type="predicted"/>
<dbReference type="GO" id="GO:0016829">
    <property type="term" value="F:lyase activity"/>
    <property type="evidence" value="ECO:0007669"/>
    <property type="project" value="UniProtKB-KW"/>
</dbReference>
<comment type="catalytic activity">
    <reaction evidence="1">
        <text>3-hydroxy-2-methylpropanoyl-CoA + H2O = 3-hydroxy-2-methylpropanoate + CoA + H(+)</text>
        <dbReference type="Rhea" id="RHEA:20888"/>
        <dbReference type="ChEBI" id="CHEBI:11805"/>
        <dbReference type="ChEBI" id="CHEBI:15377"/>
        <dbReference type="ChEBI" id="CHEBI:15378"/>
        <dbReference type="ChEBI" id="CHEBI:57287"/>
        <dbReference type="ChEBI" id="CHEBI:57340"/>
        <dbReference type="EC" id="3.1.2.4"/>
    </reaction>
</comment>
<evidence type="ECO:0000259" key="4">
    <source>
        <dbReference type="Pfam" id="PF16113"/>
    </source>
</evidence>
<dbReference type="InterPro" id="IPR032259">
    <property type="entry name" value="HIBYL-CoA-H"/>
</dbReference>
<dbReference type="PANTHER" id="PTHR43176:SF3">
    <property type="entry name" value="3-HYDROXYISOBUTYRYL-COA HYDROLASE, MITOCHONDRIAL"/>
    <property type="match status" value="1"/>
</dbReference>
<dbReference type="eggNOG" id="COG1024">
    <property type="taxonomic scope" value="Bacteria"/>
</dbReference>
<gene>
    <name evidence="5" type="ordered locus">PACID_26100</name>
</gene>
<dbReference type="PANTHER" id="PTHR43176">
    <property type="entry name" value="3-HYDROXYISOBUTYRYL-COA HYDROLASE-RELATED"/>
    <property type="match status" value="1"/>
</dbReference>
<dbReference type="EC" id="3.1.2.4" evidence="2"/>
<dbReference type="AlphaFoldDB" id="K7S730"/>
<keyword evidence="5" id="KW-0456">Lyase</keyword>
<protein>
    <recommendedName>
        <fullName evidence="2">3-hydroxyisobutyryl-CoA hydrolase</fullName>
        <ecNumber evidence="2">3.1.2.4</ecNumber>
    </recommendedName>
</protein>
<dbReference type="GO" id="GO:0006574">
    <property type="term" value="P:L-valine catabolic process"/>
    <property type="evidence" value="ECO:0007669"/>
    <property type="project" value="TreeGrafter"/>
</dbReference>
<accession>K7S730</accession>
<dbReference type="Pfam" id="PF16113">
    <property type="entry name" value="ECH_2"/>
    <property type="match status" value="2"/>
</dbReference>
<dbReference type="GO" id="GO:0016853">
    <property type="term" value="F:isomerase activity"/>
    <property type="evidence" value="ECO:0007669"/>
    <property type="project" value="UniProtKB-KW"/>
</dbReference>
<sequence length="318" mass="33970">MQDQPEQNSDLEIVRSGEELQIRLQRPRAINSLTGAMLGDIGRAVPGSTRLDISGAGEKGFCSGADIRELRSLALSDVEAATGWLETEYDVDLAIARLGHGVAHLHGVSMGGGLGLTLRLERVEAARDLVLAMPETGIGLWPDVGACWELSRAPRLAGRHLAMTGMSIDAASALWAGLVDVVVDEEGSPLDVDPLESELAADAGWIQECYRFNDPVSILEALASRPEPEARAAADLISTRSSLSVAVALEAVQRAEQASGVEEVLATDRVLGRSFMRASDFCEGVRAQLVDKDHDPHWSHASVADVSRAEVEAMFDAQ</sequence>
<evidence type="ECO:0000256" key="1">
    <source>
        <dbReference type="ARBA" id="ARBA00001709"/>
    </source>
</evidence>
<evidence type="ECO:0000256" key="2">
    <source>
        <dbReference type="ARBA" id="ARBA00011915"/>
    </source>
</evidence>
<evidence type="ECO:0000313" key="5">
    <source>
        <dbReference type="EMBL" id="AFV90382.1"/>
    </source>
</evidence>
<dbReference type="RefSeq" id="WP_015071279.1">
    <property type="nucleotide sequence ID" value="NC_019395.1"/>
</dbReference>
<evidence type="ECO:0000313" key="6">
    <source>
        <dbReference type="Proteomes" id="UP000000214"/>
    </source>
</evidence>
<dbReference type="HOGENOM" id="CLU_009834_22_1_11"/>
<keyword evidence="3" id="KW-0378">Hydrolase</keyword>
<dbReference type="Gene3D" id="3.90.226.10">
    <property type="entry name" value="2-enoyl-CoA Hydratase, Chain A, domain 1"/>
    <property type="match status" value="1"/>
</dbReference>
<dbReference type="InterPro" id="IPR029045">
    <property type="entry name" value="ClpP/crotonase-like_dom_sf"/>
</dbReference>